<accession>A0A9I9EGA6</accession>
<dbReference type="AlphaFoldDB" id="A0A9I9EGA6"/>
<name>A0A9I9EGA6_CUCME</name>
<protein>
    <submittedName>
        <fullName evidence="1">Uncharacterized protein</fullName>
    </submittedName>
</protein>
<organism evidence="1">
    <name type="scientific">Cucumis melo</name>
    <name type="common">Muskmelon</name>
    <dbReference type="NCBI Taxonomy" id="3656"/>
    <lineage>
        <taxon>Eukaryota</taxon>
        <taxon>Viridiplantae</taxon>
        <taxon>Streptophyta</taxon>
        <taxon>Embryophyta</taxon>
        <taxon>Tracheophyta</taxon>
        <taxon>Spermatophyta</taxon>
        <taxon>Magnoliopsida</taxon>
        <taxon>eudicotyledons</taxon>
        <taxon>Gunneridae</taxon>
        <taxon>Pentapetalae</taxon>
        <taxon>rosids</taxon>
        <taxon>fabids</taxon>
        <taxon>Cucurbitales</taxon>
        <taxon>Cucurbitaceae</taxon>
        <taxon>Benincaseae</taxon>
        <taxon>Cucumis</taxon>
    </lineage>
</organism>
<evidence type="ECO:0000313" key="1">
    <source>
        <dbReference type="EnsemblPlants" id="MELO3C033347.2.1"/>
    </source>
</evidence>
<proteinExistence type="predicted"/>
<reference evidence="1" key="1">
    <citation type="submission" date="2023-03" db="UniProtKB">
        <authorList>
            <consortium name="EnsemblPlants"/>
        </authorList>
    </citation>
    <scope>IDENTIFICATION</scope>
</reference>
<sequence>MSHLDPTSWIIIDYLIWAEEMSAFVLLKRGMKVAGTLLIEITRLSKNLNRKIKQDYGQAQYNIDQALQKDTSFRRWVLPQSIGAMKPYLRQLVDV</sequence>
<dbReference type="EnsemblPlants" id="MELO3C033347.2.1">
    <property type="protein sequence ID" value="MELO3C033347.2.1"/>
    <property type="gene ID" value="MELO3C033347.2"/>
</dbReference>
<dbReference type="Gramene" id="MELO3C033347.2.1">
    <property type="protein sequence ID" value="MELO3C033347.2.1"/>
    <property type="gene ID" value="MELO3C033347.2"/>
</dbReference>